<dbReference type="Pfam" id="PF07690">
    <property type="entry name" value="MFS_1"/>
    <property type="match status" value="1"/>
</dbReference>
<feature type="transmembrane region" description="Helical" evidence="11">
    <location>
        <begin position="405"/>
        <end position="426"/>
    </location>
</feature>
<evidence type="ECO:0000256" key="6">
    <source>
        <dbReference type="ARBA" id="ARBA00022847"/>
    </source>
</evidence>
<dbReference type="Proteomes" id="UP000199137">
    <property type="component" value="Unassembled WGS sequence"/>
</dbReference>
<evidence type="ECO:0000313" key="13">
    <source>
        <dbReference type="EMBL" id="SFP72288.1"/>
    </source>
</evidence>
<keyword evidence="7 11" id="KW-1133">Transmembrane helix</keyword>
<proteinExistence type="inferred from homology"/>
<dbReference type="Pfam" id="PF00083">
    <property type="entry name" value="Sugar_tr"/>
    <property type="match status" value="1"/>
</dbReference>
<feature type="transmembrane region" description="Helical" evidence="11">
    <location>
        <begin position="314"/>
        <end position="333"/>
    </location>
</feature>
<evidence type="ECO:0000256" key="8">
    <source>
        <dbReference type="ARBA" id="ARBA00023136"/>
    </source>
</evidence>
<feature type="transmembrane region" description="Helical" evidence="11">
    <location>
        <begin position="194"/>
        <end position="215"/>
    </location>
</feature>
<dbReference type="PROSITE" id="PS50850">
    <property type="entry name" value="MFS"/>
    <property type="match status" value="1"/>
</dbReference>
<gene>
    <name evidence="13" type="ORF">SAMN05421854_106391</name>
</gene>
<dbReference type="InterPro" id="IPR036259">
    <property type="entry name" value="MFS_trans_sf"/>
</dbReference>
<dbReference type="InterPro" id="IPR020846">
    <property type="entry name" value="MFS_dom"/>
</dbReference>
<dbReference type="PANTHER" id="PTHR43045:SF1">
    <property type="entry name" value="SHIKIMATE TRANSPORTER"/>
    <property type="match status" value="1"/>
</dbReference>
<evidence type="ECO:0000256" key="2">
    <source>
        <dbReference type="ARBA" id="ARBA00008240"/>
    </source>
</evidence>
<evidence type="ECO:0000256" key="11">
    <source>
        <dbReference type="SAM" id="Phobius"/>
    </source>
</evidence>
<feature type="domain" description="Major facilitator superfamily (MFS) profile" evidence="12">
    <location>
        <begin position="22"/>
        <end position="431"/>
    </location>
</feature>
<dbReference type="SUPFAM" id="SSF103473">
    <property type="entry name" value="MFS general substrate transporter"/>
    <property type="match status" value="1"/>
</dbReference>
<dbReference type="InterPro" id="IPR005828">
    <property type="entry name" value="MFS_sugar_transport-like"/>
</dbReference>
<feature type="transmembrane region" description="Helical" evidence="11">
    <location>
        <begin position="160"/>
        <end position="182"/>
    </location>
</feature>
<comment type="subcellular location">
    <subcellularLocation>
        <location evidence="1">Cell membrane</location>
        <topology evidence="1">Multi-pass membrane protein</topology>
    </subcellularLocation>
</comment>
<evidence type="ECO:0000256" key="5">
    <source>
        <dbReference type="ARBA" id="ARBA00022692"/>
    </source>
</evidence>
<comment type="function">
    <text evidence="9">May be a proton symporter involved in the uptake of osmolytes such as proline and glycine betaine.</text>
</comment>
<protein>
    <recommendedName>
        <fullName evidence="10">Putative proline/betaine transporter</fullName>
    </recommendedName>
</protein>
<dbReference type="GO" id="GO:0005886">
    <property type="term" value="C:plasma membrane"/>
    <property type="evidence" value="ECO:0007669"/>
    <property type="project" value="UniProtKB-SubCell"/>
</dbReference>
<feature type="transmembrane region" description="Helical" evidence="11">
    <location>
        <begin position="59"/>
        <end position="83"/>
    </location>
</feature>
<dbReference type="InterPro" id="IPR011701">
    <property type="entry name" value="MFS"/>
</dbReference>
<feature type="transmembrane region" description="Helical" evidence="11">
    <location>
        <begin position="339"/>
        <end position="365"/>
    </location>
</feature>
<evidence type="ECO:0000313" key="14">
    <source>
        <dbReference type="Proteomes" id="UP000199137"/>
    </source>
</evidence>
<feature type="transmembrane region" description="Helical" evidence="11">
    <location>
        <begin position="377"/>
        <end position="399"/>
    </location>
</feature>
<keyword evidence="5 11" id="KW-0812">Transmembrane</keyword>
<keyword evidence="8 11" id="KW-0472">Membrane</keyword>
<feature type="transmembrane region" description="Helical" evidence="11">
    <location>
        <begin position="95"/>
        <end position="113"/>
    </location>
</feature>
<sequence length="448" mass="47457">MTTPKSPSAPEPAARARSGRRAVVASMVGTTVEYYDFLVYGVAASLVFGKLFFPQVDPAAGVLLSLSTFAIAFVMRPIGAAIFGNLGDRVGRKRVLFLTMMLMGVGTFAIGLLPTYRTIGILAPILLVLCRLVQGLALGGEQAGGFVMSVESSGDNRRGLAGAFVNSGAGWGLLLANLLFLVLNELPGDAFLAWGWRIPFLLSAVLVLVGLYIRVKLDESPEFVRVENAQAVKRVPLVDAIKRGWRPMLLVMLCCLGTHVNFYVVTVYSLTYGTSVLHHPKTTLLSMLLIVTAMYMVSTPLFGLLADRFGRKQVFVVSAIALVLTPFAFYPLLGSGSYLPMVAGFVLLFLAVSANSAAEPTFFALSFPPSIRYSGLAVSYGLGAVLGGSFAPLISAALFKSSGSWTTVAIYNGGAALISVVAGLLLRELPRLSTKTSTAHSGSAPQAV</sequence>
<keyword evidence="6" id="KW-0769">Symport</keyword>
<name>A0A1I5SNL7_9PSEU</name>
<reference evidence="13 14" key="1">
    <citation type="submission" date="2016-10" db="EMBL/GenBank/DDBJ databases">
        <authorList>
            <person name="de Groot N.N."/>
        </authorList>
    </citation>
    <scope>NUCLEOTIDE SEQUENCE [LARGE SCALE GENOMIC DNA]</scope>
    <source>
        <strain evidence="13 14">DSM 44637</strain>
    </source>
</reference>
<dbReference type="EMBL" id="FOWC01000006">
    <property type="protein sequence ID" value="SFP72288.1"/>
    <property type="molecule type" value="Genomic_DNA"/>
</dbReference>
<comment type="similarity">
    <text evidence="2">Belongs to the major facilitator superfamily. Metabolite:H+ Symporter (MHS) family (TC 2.A.1.6) family.</text>
</comment>
<evidence type="ECO:0000256" key="4">
    <source>
        <dbReference type="ARBA" id="ARBA00022475"/>
    </source>
</evidence>
<evidence type="ECO:0000259" key="12">
    <source>
        <dbReference type="PROSITE" id="PS50850"/>
    </source>
</evidence>
<dbReference type="OrthoDB" id="9066401at2"/>
<dbReference type="AlphaFoldDB" id="A0A1I5SNL7"/>
<dbReference type="FunFam" id="1.20.1250.20:FF:000001">
    <property type="entry name" value="Dicarboxylate MFS transporter"/>
    <property type="match status" value="1"/>
</dbReference>
<dbReference type="RefSeq" id="WP_093574753.1">
    <property type="nucleotide sequence ID" value="NZ_FOWC01000006.1"/>
</dbReference>
<accession>A0A1I5SNL7</accession>
<dbReference type="GO" id="GO:0015293">
    <property type="term" value="F:symporter activity"/>
    <property type="evidence" value="ECO:0007669"/>
    <property type="project" value="UniProtKB-KW"/>
</dbReference>
<evidence type="ECO:0000256" key="7">
    <source>
        <dbReference type="ARBA" id="ARBA00022989"/>
    </source>
</evidence>
<evidence type="ECO:0000256" key="9">
    <source>
        <dbReference type="ARBA" id="ARBA00037295"/>
    </source>
</evidence>
<keyword evidence="3" id="KW-0813">Transport</keyword>
<feature type="transmembrane region" description="Helical" evidence="11">
    <location>
        <begin position="283"/>
        <end position="302"/>
    </location>
</feature>
<evidence type="ECO:0000256" key="1">
    <source>
        <dbReference type="ARBA" id="ARBA00004651"/>
    </source>
</evidence>
<feature type="transmembrane region" description="Helical" evidence="11">
    <location>
        <begin position="119"/>
        <end position="139"/>
    </location>
</feature>
<evidence type="ECO:0000256" key="3">
    <source>
        <dbReference type="ARBA" id="ARBA00022448"/>
    </source>
</evidence>
<evidence type="ECO:0000256" key="10">
    <source>
        <dbReference type="ARBA" id="ARBA00039918"/>
    </source>
</evidence>
<feature type="transmembrane region" description="Helical" evidence="11">
    <location>
        <begin position="34"/>
        <end position="53"/>
    </location>
</feature>
<organism evidence="13 14">
    <name type="scientific">Amycolatopsis rubida</name>
    <dbReference type="NCBI Taxonomy" id="112413"/>
    <lineage>
        <taxon>Bacteria</taxon>
        <taxon>Bacillati</taxon>
        <taxon>Actinomycetota</taxon>
        <taxon>Actinomycetes</taxon>
        <taxon>Pseudonocardiales</taxon>
        <taxon>Pseudonocardiaceae</taxon>
        <taxon>Amycolatopsis</taxon>
    </lineage>
</organism>
<feature type="transmembrane region" description="Helical" evidence="11">
    <location>
        <begin position="249"/>
        <end position="271"/>
    </location>
</feature>
<dbReference type="PANTHER" id="PTHR43045">
    <property type="entry name" value="SHIKIMATE TRANSPORTER"/>
    <property type="match status" value="1"/>
</dbReference>
<dbReference type="Gene3D" id="1.20.1250.20">
    <property type="entry name" value="MFS general substrate transporter like domains"/>
    <property type="match status" value="1"/>
</dbReference>
<dbReference type="STRING" id="112413.SAMN05421854_106391"/>
<keyword evidence="4" id="KW-1003">Cell membrane</keyword>
<dbReference type="CDD" id="cd17369">
    <property type="entry name" value="MFS_ShiA_like"/>
    <property type="match status" value="1"/>
</dbReference>